<comment type="subcellular location">
    <subcellularLocation>
        <location evidence="1">Membrane</location>
        <topology evidence="1">Multi-pass membrane protein</topology>
    </subcellularLocation>
    <subcellularLocation>
        <location evidence="9">Plastid</location>
        <location evidence="9">Chloroplast membrane</location>
        <topology evidence="9">Multi-pass membrane protein</topology>
    </subcellularLocation>
</comment>
<organism evidence="11 12">
    <name type="scientific">Symbiochloris irregularis</name>
    <dbReference type="NCBI Taxonomy" id="706552"/>
    <lineage>
        <taxon>Eukaryota</taxon>
        <taxon>Viridiplantae</taxon>
        <taxon>Chlorophyta</taxon>
        <taxon>core chlorophytes</taxon>
        <taxon>Trebouxiophyceae</taxon>
        <taxon>Trebouxiales</taxon>
        <taxon>Trebouxiaceae</taxon>
        <taxon>Symbiochloris</taxon>
    </lineage>
</organism>
<evidence type="ECO:0000256" key="10">
    <source>
        <dbReference type="SAM" id="MobiDB-lite"/>
    </source>
</evidence>
<comment type="similarity">
    <text evidence="2 9">Belongs to the ADP/ATP translocase tlc family.</text>
</comment>
<evidence type="ECO:0000256" key="7">
    <source>
        <dbReference type="ARBA" id="ARBA00022989"/>
    </source>
</evidence>
<protein>
    <recommendedName>
        <fullName evidence="9">ADP,ATP carrier protein</fullName>
    </recommendedName>
</protein>
<feature type="transmembrane region" description="Helical" evidence="9">
    <location>
        <begin position="159"/>
        <end position="181"/>
    </location>
</feature>
<evidence type="ECO:0000256" key="3">
    <source>
        <dbReference type="ARBA" id="ARBA00022448"/>
    </source>
</evidence>
<dbReference type="GO" id="GO:0005471">
    <property type="term" value="F:ATP:ADP antiporter activity"/>
    <property type="evidence" value="ECO:0007669"/>
    <property type="project" value="InterPro"/>
</dbReference>
<keyword evidence="5 9" id="KW-0547">Nucleotide-binding</keyword>
<dbReference type="GO" id="GO:0005524">
    <property type="term" value="F:ATP binding"/>
    <property type="evidence" value="ECO:0007669"/>
    <property type="project" value="UniProtKB-KW"/>
</dbReference>
<dbReference type="AlphaFoldDB" id="A0AAW1P8L6"/>
<keyword evidence="4 9" id="KW-0812">Transmembrane</keyword>
<feature type="transmembrane region" description="Helical" evidence="9">
    <location>
        <begin position="248"/>
        <end position="268"/>
    </location>
</feature>
<feature type="region of interest" description="Disordered" evidence="10">
    <location>
        <begin position="19"/>
        <end position="38"/>
    </location>
</feature>
<evidence type="ECO:0000256" key="6">
    <source>
        <dbReference type="ARBA" id="ARBA00022840"/>
    </source>
</evidence>
<feature type="transmembrane region" description="Helical" evidence="9">
    <location>
        <begin position="93"/>
        <end position="110"/>
    </location>
</feature>
<sequence>MNWVGEGLNAPELLHNSQRNKAVCHTRPPVPRSRRLSQPLGPAACAAANSDHSQQPDFHQRPAPVAAIFSRAASGHARLFAAVQSSALGNSKYLPMVCLFFCMSAINTILDSLGNSLVITATGGGAPVLPFLTVYAVWPASIIFLVAFAFASQKFSRRALFNIVIIGFMIFYGGFGLLYPFHEQLHLSSFAEATLKWMPAGMAGAVGMVRNWSFTLFYCSAELWGDVALSLLFWGLANELTDIDEAPMLYPLFGIGANVGQTLAGKMLSAFSSSQATKLSQQRQLQGLMGIIIALSCGVLLLHHSICCRFPARTSTPAEPAQPSAGGAGMPGAGEAGEGKIPLQESLRFLAKSHQIQCLGVMSMSQGLTTNLLDMAWKSHLHMLHSTPAAYAAFMGDVAMWTGIVTGTLMCVSPFLFRRFGWCVVAGATPAFLLVAGTPFFLGCIVYALWHPSAAFGIALLRCLVMFGALLQVFGRGAKFSMFKPAEEMVYIGLDAESRTKGKAAIDVVGAQSGKSIGAIVQQMLLLFAMLLGRTAALNENGQKD</sequence>
<comment type="caution">
    <text evidence="11">The sequence shown here is derived from an EMBL/GenBank/DDBJ whole genome shotgun (WGS) entry which is preliminary data.</text>
</comment>
<evidence type="ECO:0000313" key="12">
    <source>
        <dbReference type="Proteomes" id="UP001465755"/>
    </source>
</evidence>
<proteinExistence type="inferred from homology"/>
<keyword evidence="8 9" id="KW-0472">Membrane</keyword>
<evidence type="ECO:0000256" key="9">
    <source>
        <dbReference type="RuleBase" id="RU363121"/>
    </source>
</evidence>
<evidence type="ECO:0000256" key="8">
    <source>
        <dbReference type="ARBA" id="ARBA00023136"/>
    </source>
</evidence>
<feature type="transmembrane region" description="Helical" evidence="9">
    <location>
        <begin position="288"/>
        <end position="306"/>
    </location>
</feature>
<keyword evidence="6 9" id="KW-0067">ATP-binding</keyword>
<dbReference type="PANTHER" id="PTHR31187">
    <property type="match status" value="1"/>
</dbReference>
<evidence type="ECO:0000256" key="1">
    <source>
        <dbReference type="ARBA" id="ARBA00004141"/>
    </source>
</evidence>
<dbReference type="InterPro" id="IPR004667">
    <property type="entry name" value="ADP_ATP_car_bac_type"/>
</dbReference>
<dbReference type="GO" id="GO:0031969">
    <property type="term" value="C:chloroplast membrane"/>
    <property type="evidence" value="ECO:0007669"/>
    <property type="project" value="UniProtKB-SubCell"/>
</dbReference>
<gene>
    <name evidence="11" type="ORF">WJX73_004591</name>
</gene>
<dbReference type="Pfam" id="PF03219">
    <property type="entry name" value="TLC"/>
    <property type="match status" value="1"/>
</dbReference>
<evidence type="ECO:0000256" key="4">
    <source>
        <dbReference type="ARBA" id="ARBA00022692"/>
    </source>
</evidence>
<feature type="transmembrane region" description="Helical" evidence="9">
    <location>
        <begin position="216"/>
        <end position="236"/>
    </location>
</feature>
<feature type="transmembrane region" description="Helical" evidence="9">
    <location>
        <begin position="456"/>
        <end position="474"/>
    </location>
</feature>
<reference evidence="11 12" key="1">
    <citation type="journal article" date="2024" name="Nat. Commun.">
        <title>Phylogenomics reveals the evolutionary origins of lichenization in chlorophyte algae.</title>
        <authorList>
            <person name="Puginier C."/>
            <person name="Libourel C."/>
            <person name="Otte J."/>
            <person name="Skaloud P."/>
            <person name="Haon M."/>
            <person name="Grisel S."/>
            <person name="Petersen M."/>
            <person name="Berrin J.G."/>
            <person name="Delaux P.M."/>
            <person name="Dal Grande F."/>
            <person name="Keller J."/>
        </authorList>
    </citation>
    <scope>NUCLEOTIDE SEQUENCE [LARGE SCALE GENOMIC DNA]</scope>
    <source>
        <strain evidence="11 12">SAG 2036</strain>
    </source>
</reference>
<keyword evidence="7 9" id="KW-1133">Transmembrane helix</keyword>
<feature type="transmembrane region" description="Helical" evidence="9">
    <location>
        <begin position="130"/>
        <end position="152"/>
    </location>
</feature>
<name>A0AAW1P8L6_9CHLO</name>
<evidence type="ECO:0000256" key="5">
    <source>
        <dbReference type="ARBA" id="ARBA00022741"/>
    </source>
</evidence>
<keyword evidence="3 9" id="KW-0813">Transport</keyword>
<dbReference type="EMBL" id="JALJOQ010000016">
    <property type="protein sequence ID" value="KAK9809771.1"/>
    <property type="molecule type" value="Genomic_DNA"/>
</dbReference>
<dbReference type="PANTHER" id="PTHR31187:SF1">
    <property type="entry name" value="ADP,ATP CARRIER PROTEIN 1"/>
    <property type="match status" value="1"/>
</dbReference>
<keyword evidence="9" id="KW-0934">Plastid</keyword>
<keyword evidence="9" id="KW-0150">Chloroplast</keyword>
<feature type="transmembrane region" description="Helical" evidence="9">
    <location>
        <begin position="424"/>
        <end position="450"/>
    </location>
</feature>
<dbReference type="Proteomes" id="UP001465755">
    <property type="component" value="Unassembled WGS sequence"/>
</dbReference>
<evidence type="ECO:0000313" key="11">
    <source>
        <dbReference type="EMBL" id="KAK9809771.1"/>
    </source>
</evidence>
<accession>A0AAW1P8L6</accession>
<evidence type="ECO:0000256" key="2">
    <source>
        <dbReference type="ARBA" id="ARBA00007127"/>
    </source>
</evidence>
<keyword evidence="12" id="KW-1185">Reference proteome</keyword>